<name>A0ABY5ZIX6_9BACT</name>
<evidence type="ECO:0000313" key="8">
    <source>
        <dbReference type="Proteomes" id="UP001060414"/>
    </source>
</evidence>
<evidence type="ECO:0000256" key="4">
    <source>
        <dbReference type="ARBA" id="ARBA00022967"/>
    </source>
</evidence>
<dbReference type="Gene3D" id="3.40.50.300">
    <property type="entry name" value="P-loop containing nucleotide triphosphate hydrolases"/>
    <property type="match status" value="1"/>
</dbReference>
<keyword evidence="3 7" id="KW-0067">ATP-binding</keyword>
<reference evidence="7" key="1">
    <citation type="journal article" date="2022" name="Environ. Microbiol.">
        <title>Geoalkalibacter halelectricus SAP #1 sp. nov. possessing extracellular electron transfer and mineral#reducing capabilities from a haloalkaline environment.</title>
        <authorList>
            <person name="Yadav S."/>
            <person name="Singh R."/>
            <person name="Sundharam S.S."/>
            <person name="Chaudhary S."/>
            <person name="Krishnamurthi S."/>
            <person name="Patil S.A."/>
        </authorList>
    </citation>
    <scope>NUCLEOTIDE SEQUENCE</scope>
    <source>
        <strain evidence="7">SAP-1</strain>
    </source>
</reference>
<evidence type="ECO:0000256" key="1">
    <source>
        <dbReference type="ARBA" id="ARBA00022448"/>
    </source>
</evidence>
<dbReference type="RefSeq" id="WP_260747453.1">
    <property type="nucleotide sequence ID" value="NZ_CP092109.1"/>
</dbReference>
<dbReference type="EMBL" id="CP092109">
    <property type="protein sequence ID" value="UWZ79097.1"/>
    <property type="molecule type" value="Genomic_DNA"/>
</dbReference>
<dbReference type="InterPro" id="IPR017871">
    <property type="entry name" value="ABC_transporter-like_CS"/>
</dbReference>
<evidence type="ECO:0000256" key="3">
    <source>
        <dbReference type="ARBA" id="ARBA00022840"/>
    </source>
</evidence>
<dbReference type="CDD" id="cd03214">
    <property type="entry name" value="ABC_Iron-Siderophores_B12_Hemin"/>
    <property type="match status" value="1"/>
</dbReference>
<dbReference type="Proteomes" id="UP001060414">
    <property type="component" value="Chromosome"/>
</dbReference>
<protein>
    <submittedName>
        <fullName evidence="7">ABC transporter ATP-binding protein</fullName>
    </submittedName>
</protein>
<evidence type="ECO:0000256" key="5">
    <source>
        <dbReference type="ARBA" id="ARBA00037066"/>
    </source>
</evidence>
<gene>
    <name evidence="7" type="ORF">L9S41_15640</name>
</gene>
<keyword evidence="2" id="KW-0547">Nucleotide-binding</keyword>
<dbReference type="InterPro" id="IPR027417">
    <property type="entry name" value="P-loop_NTPase"/>
</dbReference>
<proteinExistence type="predicted"/>
<comment type="function">
    <text evidence="5">Part of the ABC transporter complex HmuTUV involved in hemin import. Responsible for energy coupling to the transport system.</text>
</comment>
<keyword evidence="1" id="KW-0813">Transport</keyword>
<evidence type="ECO:0000256" key="2">
    <source>
        <dbReference type="ARBA" id="ARBA00022741"/>
    </source>
</evidence>
<sequence>MDFSNDGRAQARLAFEQVCFGFGGKIFIENLTFEAAPGEMIGLIGANGAGKSTLLRLAAGLLKPWTGTVRVGGRPLAEHTDRERAGRLAYLPQSLDVHLPFRVAELVRMGNYPRMSAPRLSPEEALRIVGLERKGQAQLGQLSGGELRRAFIAMTLVQGAGCLLLDEPLAGLDLKYQAELLRLLREIVESSGVTVLMSLHDMAATLRFDRLLALKAGHLMAQGPAPAVLTESLMARLFDLAEHDAALFATGPHRT</sequence>
<dbReference type="SUPFAM" id="SSF52540">
    <property type="entry name" value="P-loop containing nucleoside triphosphate hydrolases"/>
    <property type="match status" value="1"/>
</dbReference>
<dbReference type="PROSITE" id="PS00211">
    <property type="entry name" value="ABC_TRANSPORTER_1"/>
    <property type="match status" value="1"/>
</dbReference>
<organism evidence="7 8">
    <name type="scientific">Geoalkalibacter halelectricus</name>
    <dbReference type="NCBI Taxonomy" id="2847045"/>
    <lineage>
        <taxon>Bacteria</taxon>
        <taxon>Pseudomonadati</taxon>
        <taxon>Thermodesulfobacteriota</taxon>
        <taxon>Desulfuromonadia</taxon>
        <taxon>Desulfuromonadales</taxon>
        <taxon>Geoalkalibacteraceae</taxon>
        <taxon>Geoalkalibacter</taxon>
    </lineage>
</organism>
<dbReference type="Pfam" id="PF00005">
    <property type="entry name" value="ABC_tran"/>
    <property type="match status" value="1"/>
</dbReference>
<dbReference type="GO" id="GO:0005524">
    <property type="term" value="F:ATP binding"/>
    <property type="evidence" value="ECO:0007669"/>
    <property type="project" value="UniProtKB-KW"/>
</dbReference>
<dbReference type="InterPro" id="IPR003439">
    <property type="entry name" value="ABC_transporter-like_ATP-bd"/>
</dbReference>
<dbReference type="PROSITE" id="PS50893">
    <property type="entry name" value="ABC_TRANSPORTER_2"/>
    <property type="match status" value="1"/>
</dbReference>
<dbReference type="PANTHER" id="PTHR42794">
    <property type="entry name" value="HEMIN IMPORT ATP-BINDING PROTEIN HMUV"/>
    <property type="match status" value="1"/>
</dbReference>
<accession>A0ABY5ZIX6</accession>
<dbReference type="PANTHER" id="PTHR42794:SF1">
    <property type="entry name" value="HEMIN IMPORT ATP-BINDING PROTEIN HMUV"/>
    <property type="match status" value="1"/>
</dbReference>
<evidence type="ECO:0000313" key="7">
    <source>
        <dbReference type="EMBL" id="UWZ79097.1"/>
    </source>
</evidence>
<dbReference type="InterPro" id="IPR003593">
    <property type="entry name" value="AAA+_ATPase"/>
</dbReference>
<feature type="domain" description="ABC transporter" evidence="6">
    <location>
        <begin position="13"/>
        <end position="241"/>
    </location>
</feature>
<dbReference type="SMART" id="SM00382">
    <property type="entry name" value="AAA"/>
    <property type="match status" value="1"/>
</dbReference>
<keyword evidence="8" id="KW-1185">Reference proteome</keyword>
<evidence type="ECO:0000259" key="6">
    <source>
        <dbReference type="PROSITE" id="PS50893"/>
    </source>
</evidence>
<keyword evidence="4" id="KW-1278">Translocase</keyword>